<protein>
    <submittedName>
        <fullName evidence="1">Uncharacterized protein</fullName>
    </submittedName>
</protein>
<sequence>MPLSHSLFDYYESHYASEQIAHKITLAKAEGKLLSIAALRRLDLNTGTDEDGFPFYVWDIASVARELAELRVRKLIPVSWEAFFNDLCRMAECIDKEAWTYFYKSAVEDEEWFLTMENSEADF</sequence>
<dbReference type="EMBL" id="MLJI01000002">
    <property type="protein sequence ID" value="ORM90149.1"/>
    <property type="molecule type" value="Genomic_DNA"/>
</dbReference>
<accession>A0A1X1EMM4</accession>
<proteinExistence type="predicted"/>
<dbReference type="RefSeq" id="WP_084879875.1">
    <property type="nucleotide sequence ID" value="NZ_MLJI01000002.1"/>
</dbReference>
<dbReference type="Proteomes" id="UP000193749">
    <property type="component" value="Unassembled WGS sequence"/>
</dbReference>
<gene>
    <name evidence="1" type="ORF">HA50_26740</name>
</gene>
<dbReference type="OrthoDB" id="6623117at2"/>
<keyword evidence="2" id="KW-1185">Reference proteome</keyword>
<organism evidence="1 2">
    <name type="scientific">Pantoea cypripedii</name>
    <name type="common">Pectobacterium cypripedii</name>
    <name type="synonym">Erwinia cypripedii</name>
    <dbReference type="NCBI Taxonomy" id="55209"/>
    <lineage>
        <taxon>Bacteria</taxon>
        <taxon>Pseudomonadati</taxon>
        <taxon>Pseudomonadota</taxon>
        <taxon>Gammaproteobacteria</taxon>
        <taxon>Enterobacterales</taxon>
        <taxon>Erwiniaceae</taxon>
        <taxon>Pantoea</taxon>
    </lineage>
</organism>
<name>A0A1X1EMM4_PANCY</name>
<comment type="caution">
    <text evidence="1">The sequence shown here is derived from an EMBL/GenBank/DDBJ whole genome shotgun (WGS) entry which is preliminary data.</text>
</comment>
<evidence type="ECO:0000313" key="1">
    <source>
        <dbReference type="EMBL" id="ORM90149.1"/>
    </source>
</evidence>
<reference evidence="1 2" key="1">
    <citation type="journal article" date="2017" name="Antonie Van Leeuwenhoek">
        <title>Phylogenomic resolution of the bacterial genus Pantoea and its relationship with Erwinia and Tatumella.</title>
        <authorList>
            <person name="Palmer M."/>
            <person name="Steenkamp E.T."/>
            <person name="Coetzee M.P."/>
            <person name="Chan W.Y."/>
            <person name="van Zyl E."/>
            <person name="De Maayer P."/>
            <person name="Coutinho T.A."/>
            <person name="Blom J."/>
            <person name="Smits T.H."/>
            <person name="Duffy B."/>
            <person name="Venter S.N."/>
        </authorList>
    </citation>
    <scope>NUCLEOTIDE SEQUENCE [LARGE SCALE GENOMIC DNA]</scope>
    <source>
        <strain evidence="1 2">LMG 2657</strain>
    </source>
</reference>
<dbReference type="AlphaFoldDB" id="A0A1X1EMM4"/>
<evidence type="ECO:0000313" key="2">
    <source>
        <dbReference type="Proteomes" id="UP000193749"/>
    </source>
</evidence>